<dbReference type="EMBL" id="CM040482">
    <property type="protein sequence ID" value="MCI4395508.1"/>
    <property type="molecule type" value="Genomic_DNA"/>
</dbReference>
<sequence length="272" mass="29548">MWSTFVVQDEEARSTAISGRGTEAVAGMLGVRSGGCKRRTRASSSSLSDRLEGKIKLAFLVATVGITLTVLGVGTEYWVEVASSKNFYNNETCLAAHYGLWKSCMKRLWIADVDPEREICGPIDLPGESNCTYFKIYTTGENIALFHKTPAKNLTIISAMLAIFSLFLMVMGAVCIIMALSKGVRFFLKPASVCFTISGLLVFLSLIIFHQSVLSFLASDHSIPLHHELSWSVACMGCAGTLLVVAGVLFLLLALPYSSWGKCLPNRNTGTL</sequence>
<gene>
    <name evidence="1" type="ORF">PGIGA_G00181430</name>
</gene>
<name>A0ACC5XWK9_PANGG</name>
<organism evidence="1 2">
    <name type="scientific">Pangasianodon gigas</name>
    <name type="common">Mekong giant catfish</name>
    <name type="synonym">Pangasius gigas</name>
    <dbReference type="NCBI Taxonomy" id="30993"/>
    <lineage>
        <taxon>Eukaryota</taxon>
        <taxon>Metazoa</taxon>
        <taxon>Chordata</taxon>
        <taxon>Craniata</taxon>
        <taxon>Vertebrata</taxon>
        <taxon>Euteleostomi</taxon>
        <taxon>Actinopterygii</taxon>
        <taxon>Neopterygii</taxon>
        <taxon>Teleostei</taxon>
        <taxon>Ostariophysi</taxon>
        <taxon>Siluriformes</taxon>
        <taxon>Pangasiidae</taxon>
        <taxon>Pangasianodon</taxon>
    </lineage>
</organism>
<reference evidence="1 2" key="1">
    <citation type="journal article" date="2022" name="bioRxiv">
        <title>An ancient truncated duplication of the anti-Mullerian hormone receptor type 2 gene is a potential conserved master sex determinant in the Pangasiidae catfish family.</title>
        <authorList>
            <person name="Wen M."/>
            <person name="Pan Q."/>
            <person name="Jouanno E."/>
            <person name="Montfort J."/>
            <person name="Zahm M."/>
            <person name="Cabau C."/>
            <person name="Klopp C."/>
            <person name="Iampietro C."/>
            <person name="Roques C."/>
            <person name="Bouchez O."/>
            <person name="Castinel A."/>
            <person name="Donnadieu C."/>
            <person name="Parrinello H."/>
            <person name="Poncet C."/>
            <person name="Belmonte E."/>
            <person name="Gautier V."/>
            <person name="Avarre J.-C."/>
            <person name="Dugue R."/>
            <person name="Gustiano R."/>
            <person name="Ha T.T.T."/>
            <person name="Campet M."/>
            <person name="Sriphairoj K."/>
            <person name="Ribolli J."/>
            <person name="de Almeida F.L."/>
            <person name="Desvignes T."/>
            <person name="Postlethwait J.H."/>
            <person name="Bucao C.F."/>
            <person name="Robinson-Rechavi M."/>
            <person name="Bobe J."/>
            <person name="Herpin A."/>
            <person name="Guiguen Y."/>
        </authorList>
    </citation>
    <scope>NUCLEOTIDE SEQUENCE [LARGE SCALE GENOMIC DNA]</scope>
    <source>
        <strain evidence="1">YG-Dec2019</strain>
    </source>
</reference>
<evidence type="ECO:0000313" key="2">
    <source>
        <dbReference type="Proteomes" id="UP000829447"/>
    </source>
</evidence>
<keyword evidence="2" id="KW-1185">Reference proteome</keyword>
<proteinExistence type="predicted"/>
<protein>
    <submittedName>
        <fullName evidence="1">Uncharacterized protein</fullName>
    </submittedName>
</protein>
<evidence type="ECO:0000313" key="1">
    <source>
        <dbReference type="EMBL" id="MCI4395508.1"/>
    </source>
</evidence>
<comment type="caution">
    <text evidence="1">The sequence shown here is derived from an EMBL/GenBank/DDBJ whole genome shotgun (WGS) entry which is preliminary data.</text>
</comment>
<accession>A0ACC5XWK9</accession>
<dbReference type="Proteomes" id="UP000829447">
    <property type="component" value="Linkage Group LG29"/>
</dbReference>